<accession>B7P9G4</accession>
<protein>
    <recommendedName>
        <fullName evidence="3">omega-amidase</fullName>
        <ecNumber evidence="3">3.5.1.3</ecNumber>
    </recommendedName>
    <alternativeName>
        <fullName evidence="4">Nitrilase homolog 2</fullName>
    </alternativeName>
</protein>
<dbReference type="InterPro" id="IPR003010">
    <property type="entry name" value="C-N_Hydrolase"/>
</dbReference>
<dbReference type="PANTHER" id="PTHR23088:SF30">
    <property type="entry name" value="OMEGA-AMIDASE NIT2"/>
    <property type="match status" value="1"/>
</dbReference>
<dbReference type="InParanoid" id="B7P9G4"/>
<dbReference type="GO" id="GO:0006528">
    <property type="term" value="P:asparagine metabolic process"/>
    <property type="evidence" value="ECO:0000318"/>
    <property type="project" value="GO_Central"/>
</dbReference>
<sequence length="294" mass="32383">MGASKFYLALVQLSLTTNKSENLRNAWMHVKRVASGGAQVVCLSPTFGYSSDTLNNLELYAETVPGETSDMLSSTARKNKIYLVGGSMAEKENGKFYDTCLVHGPDGSMVAKHRRLNLLAVNVPGRQAFRESDYLTPGDRLTTFDTPFCKVAVGLSQEVRFAPLAHLYADLGCKLLVFPGSFNTTLSPLRFDLLQRARAIDNQIYVASVSSARTQDASCGSCGRSMLIDPQGDVVVQSAGPDEAVVMAEVDLDHLSSLRKVTPVRKHHRHDLYAVVNRQRSEDDRKFFKNVFSV</sequence>
<dbReference type="PaxDb" id="6945-B7P9G4"/>
<evidence type="ECO:0000256" key="1">
    <source>
        <dbReference type="ARBA" id="ARBA00022801"/>
    </source>
</evidence>
<dbReference type="AlphaFoldDB" id="B7P9G4"/>
<dbReference type="EnsemblMetazoa" id="ISCW002647-RA">
    <property type="protein sequence ID" value="ISCW002647-PA"/>
    <property type="gene ID" value="ISCW002647"/>
</dbReference>
<dbReference type="Gene3D" id="3.60.110.10">
    <property type="entry name" value="Carbon-nitrogen hydrolase"/>
    <property type="match status" value="1"/>
</dbReference>
<feature type="domain" description="CN hydrolase" evidence="6">
    <location>
        <begin position="6"/>
        <end position="252"/>
    </location>
</feature>
<dbReference type="VEuPathDB" id="VectorBase:ISCI002646"/>
<dbReference type="EMBL" id="ABJB010761246">
    <property type="status" value="NOT_ANNOTATED_CDS"/>
    <property type="molecule type" value="Genomic_DNA"/>
</dbReference>
<dbReference type="FunFam" id="3.60.110.10:FF:000062">
    <property type="entry name" value="Carbon-nitrogen hydrolase, putative"/>
    <property type="match status" value="1"/>
</dbReference>
<evidence type="ECO:0000256" key="5">
    <source>
        <dbReference type="ARBA" id="ARBA00048745"/>
    </source>
</evidence>
<reference evidence="8" key="2">
    <citation type="submission" date="2020-05" db="UniProtKB">
        <authorList>
            <consortium name="EnsemblMetazoa"/>
        </authorList>
    </citation>
    <scope>IDENTIFICATION</scope>
    <source>
        <strain evidence="8">wikel</strain>
    </source>
</reference>
<dbReference type="EMBL" id="DS663353">
    <property type="protein sequence ID" value="EEC03236.1"/>
    <property type="molecule type" value="Genomic_DNA"/>
</dbReference>
<dbReference type="EC" id="3.5.1.3" evidence="3"/>
<evidence type="ECO:0000256" key="3">
    <source>
        <dbReference type="ARBA" id="ARBA00039118"/>
    </source>
</evidence>
<dbReference type="PROSITE" id="PS50263">
    <property type="entry name" value="CN_HYDROLASE"/>
    <property type="match status" value="1"/>
</dbReference>
<dbReference type="VEuPathDB" id="VectorBase:ISCW002647"/>
<reference evidence="7 9" key="1">
    <citation type="submission" date="2008-03" db="EMBL/GenBank/DDBJ databases">
        <title>Annotation of Ixodes scapularis.</title>
        <authorList>
            <consortium name="Ixodes scapularis Genome Project Consortium"/>
            <person name="Caler E."/>
            <person name="Hannick L.I."/>
            <person name="Bidwell S."/>
            <person name="Joardar V."/>
            <person name="Thiagarajan M."/>
            <person name="Amedeo P."/>
            <person name="Galinsky K.J."/>
            <person name="Schobel S."/>
            <person name="Inman J."/>
            <person name="Hostetler J."/>
            <person name="Miller J."/>
            <person name="Hammond M."/>
            <person name="Megy K."/>
            <person name="Lawson D."/>
            <person name="Kodira C."/>
            <person name="Sutton G."/>
            <person name="Meyer J."/>
            <person name="Hill C.A."/>
            <person name="Birren B."/>
            <person name="Nene V."/>
            <person name="Collins F."/>
            <person name="Alarcon-Chaidez F."/>
            <person name="Wikel S."/>
            <person name="Strausberg R."/>
        </authorList>
    </citation>
    <scope>NUCLEOTIDE SEQUENCE [LARGE SCALE GENOMIC DNA]</scope>
    <source>
        <strain evidence="9">Wikel</strain>
        <strain evidence="7">Wikel colony</strain>
    </source>
</reference>
<gene>
    <name evidence="7" type="ORF">IscW_ISCW002647</name>
</gene>
<dbReference type="InterPro" id="IPR045254">
    <property type="entry name" value="Nit1/2_C-N_Hydrolase"/>
</dbReference>
<evidence type="ECO:0000256" key="4">
    <source>
        <dbReference type="ARBA" id="ARBA00041576"/>
    </source>
</evidence>
<dbReference type="HOGENOM" id="CLU_030130_1_0_1"/>
<keyword evidence="1 7" id="KW-0378">Hydrolase</keyword>
<proteinExistence type="predicted"/>
<dbReference type="InterPro" id="IPR036526">
    <property type="entry name" value="C-N_Hydrolase_sf"/>
</dbReference>
<evidence type="ECO:0000313" key="8">
    <source>
        <dbReference type="EnsemblMetazoa" id="ISCW002647-PA"/>
    </source>
</evidence>
<dbReference type="CDD" id="cd07572">
    <property type="entry name" value="nit"/>
    <property type="match status" value="1"/>
</dbReference>
<evidence type="ECO:0000256" key="2">
    <source>
        <dbReference type="ARBA" id="ARBA00036637"/>
    </source>
</evidence>
<name>B7P9G4_IXOSC</name>
<dbReference type="STRING" id="6945.B7P9G4"/>
<dbReference type="SUPFAM" id="SSF56317">
    <property type="entry name" value="Carbon-nitrogen hydrolase"/>
    <property type="match status" value="1"/>
</dbReference>
<comment type="catalytic activity">
    <reaction evidence="5">
        <text>2-oxosuccinamate + H2O = oxaloacetate + NH4(+)</text>
        <dbReference type="Rhea" id="RHEA:59412"/>
        <dbReference type="ChEBI" id="CHEBI:15377"/>
        <dbReference type="ChEBI" id="CHEBI:16452"/>
        <dbReference type="ChEBI" id="CHEBI:28938"/>
        <dbReference type="ChEBI" id="CHEBI:57735"/>
        <dbReference type="EC" id="3.5.1.3"/>
    </reaction>
    <physiologicalReaction direction="left-to-right" evidence="5">
        <dbReference type="Rhea" id="RHEA:59413"/>
    </physiologicalReaction>
</comment>
<evidence type="ECO:0000259" key="6">
    <source>
        <dbReference type="PROSITE" id="PS50263"/>
    </source>
</evidence>
<organism>
    <name type="scientific">Ixodes scapularis</name>
    <name type="common">Black-legged tick</name>
    <name type="synonym">Deer tick</name>
    <dbReference type="NCBI Taxonomy" id="6945"/>
    <lineage>
        <taxon>Eukaryota</taxon>
        <taxon>Metazoa</taxon>
        <taxon>Ecdysozoa</taxon>
        <taxon>Arthropoda</taxon>
        <taxon>Chelicerata</taxon>
        <taxon>Arachnida</taxon>
        <taxon>Acari</taxon>
        <taxon>Parasitiformes</taxon>
        <taxon>Ixodida</taxon>
        <taxon>Ixodoidea</taxon>
        <taxon>Ixodidae</taxon>
        <taxon>Ixodinae</taxon>
        <taxon>Ixodes</taxon>
    </lineage>
</organism>
<dbReference type="Proteomes" id="UP000001555">
    <property type="component" value="Unassembled WGS sequence"/>
</dbReference>
<dbReference type="GO" id="GO:0006541">
    <property type="term" value="P:glutamine metabolic process"/>
    <property type="evidence" value="ECO:0000318"/>
    <property type="project" value="GO_Central"/>
</dbReference>
<dbReference type="GO" id="GO:0006107">
    <property type="term" value="P:oxaloacetate metabolic process"/>
    <property type="evidence" value="ECO:0000318"/>
    <property type="project" value="GO_Central"/>
</dbReference>
<dbReference type="Pfam" id="PF00795">
    <property type="entry name" value="CN_hydrolase"/>
    <property type="match status" value="1"/>
</dbReference>
<evidence type="ECO:0000313" key="9">
    <source>
        <dbReference type="Proteomes" id="UP000001555"/>
    </source>
</evidence>
<evidence type="ECO:0000313" key="7">
    <source>
        <dbReference type="EMBL" id="EEC03236.1"/>
    </source>
</evidence>
<dbReference type="VEuPathDB" id="VectorBase:ISCP_001776"/>
<dbReference type="PANTHER" id="PTHR23088">
    <property type="entry name" value="NITRILASE-RELATED"/>
    <property type="match status" value="1"/>
</dbReference>
<comment type="catalytic activity">
    <reaction evidence="2">
        <text>2-oxoglutaramate + H2O = 2-oxoglutarate + NH4(+)</text>
        <dbReference type="Rhea" id="RHEA:32963"/>
        <dbReference type="ChEBI" id="CHEBI:15377"/>
        <dbReference type="ChEBI" id="CHEBI:16769"/>
        <dbReference type="ChEBI" id="CHEBI:16810"/>
        <dbReference type="ChEBI" id="CHEBI:28938"/>
        <dbReference type="EC" id="3.5.1.3"/>
    </reaction>
    <physiologicalReaction direction="left-to-right" evidence="2">
        <dbReference type="Rhea" id="RHEA:32964"/>
    </physiologicalReaction>
</comment>
<dbReference type="OrthoDB" id="10250282at2759"/>
<dbReference type="GO" id="GO:0050152">
    <property type="term" value="F:omega-amidase activity"/>
    <property type="evidence" value="ECO:0000318"/>
    <property type="project" value="GO_Central"/>
</dbReference>
<dbReference type="FunCoup" id="B7P9G4">
    <property type="interactions" value="841"/>
</dbReference>
<keyword evidence="9" id="KW-1185">Reference proteome</keyword>